<dbReference type="Pfam" id="PF13361">
    <property type="entry name" value="UvrD_C"/>
    <property type="match status" value="1"/>
</dbReference>
<evidence type="ECO:0000256" key="6">
    <source>
        <dbReference type="ARBA" id="ARBA00034617"/>
    </source>
</evidence>
<evidence type="ECO:0000259" key="10">
    <source>
        <dbReference type="PROSITE" id="PS51198"/>
    </source>
</evidence>
<dbReference type="AlphaFoldDB" id="A0A6B2GZS7"/>
<evidence type="ECO:0000256" key="1">
    <source>
        <dbReference type="ARBA" id="ARBA00022741"/>
    </source>
</evidence>
<dbReference type="SUPFAM" id="SSF52540">
    <property type="entry name" value="P-loop containing nucleoside triphosphate hydrolases"/>
    <property type="match status" value="1"/>
</dbReference>
<comment type="caution">
    <text evidence="12">The sequence shown here is derived from an EMBL/GenBank/DDBJ whole genome shotgun (WGS) entry which is preliminary data.</text>
</comment>
<comment type="catalytic activity">
    <reaction evidence="6">
        <text>Couples ATP hydrolysis with the unwinding of duplex DNA by translocating in the 3'-5' direction.</text>
        <dbReference type="EC" id="5.6.2.4"/>
    </reaction>
</comment>
<dbReference type="Gene3D" id="1.10.3170.10">
    <property type="entry name" value="Recbcd, chain B, domain 2"/>
    <property type="match status" value="1"/>
</dbReference>
<evidence type="ECO:0000256" key="8">
    <source>
        <dbReference type="ARBA" id="ARBA00048988"/>
    </source>
</evidence>
<organism evidence="12 13">
    <name type="scientific">Pontibacter fetidus</name>
    <dbReference type="NCBI Taxonomy" id="2700082"/>
    <lineage>
        <taxon>Bacteria</taxon>
        <taxon>Pseudomonadati</taxon>
        <taxon>Bacteroidota</taxon>
        <taxon>Cytophagia</taxon>
        <taxon>Cytophagales</taxon>
        <taxon>Hymenobacteraceae</taxon>
        <taxon>Pontibacter</taxon>
    </lineage>
</organism>
<keyword evidence="2 9" id="KW-0378">Hydrolase</keyword>
<feature type="domain" description="UvrD-like helicase C-terminal" evidence="11">
    <location>
        <begin position="581"/>
        <end position="835"/>
    </location>
</feature>
<proteinExistence type="predicted"/>
<dbReference type="Pfam" id="PF00580">
    <property type="entry name" value="UvrD-helicase"/>
    <property type="match status" value="1"/>
</dbReference>
<keyword evidence="3 9" id="KW-0347">Helicase</keyword>
<evidence type="ECO:0000256" key="4">
    <source>
        <dbReference type="ARBA" id="ARBA00022840"/>
    </source>
</evidence>
<dbReference type="PROSITE" id="PS51198">
    <property type="entry name" value="UVRD_HELICASE_ATP_BIND"/>
    <property type="match status" value="1"/>
</dbReference>
<evidence type="ECO:0000313" key="13">
    <source>
        <dbReference type="Proteomes" id="UP000478546"/>
    </source>
</evidence>
<gene>
    <name evidence="12" type="ORF">GWO68_10630</name>
</gene>
<dbReference type="Gene3D" id="3.40.50.300">
    <property type="entry name" value="P-loop containing nucleotide triphosphate hydrolases"/>
    <property type="match status" value="3"/>
</dbReference>
<dbReference type="GO" id="GO:0016787">
    <property type="term" value="F:hydrolase activity"/>
    <property type="evidence" value="ECO:0007669"/>
    <property type="project" value="UniProtKB-UniRule"/>
</dbReference>
<feature type="binding site" evidence="9">
    <location>
        <begin position="44"/>
        <end position="51"/>
    </location>
    <ligand>
        <name>ATP</name>
        <dbReference type="ChEBI" id="CHEBI:30616"/>
    </ligand>
</feature>
<dbReference type="GO" id="GO:0043138">
    <property type="term" value="F:3'-5' DNA helicase activity"/>
    <property type="evidence" value="ECO:0007669"/>
    <property type="project" value="UniProtKB-EC"/>
</dbReference>
<evidence type="ECO:0000256" key="3">
    <source>
        <dbReference type="ARBA" id="ARBA00022806"/>
    </source>
</evidence>
<name>A0A6B2GZS7_9BACT</name>
<dbReference type="GO" id="GO:0003677">
    <property type="term" value="F:DNA binding"/>
    <property type="evidence" value="ECO:0007669"/>
    <property type="project" value="InterPro"/>
</dbReference>
<dbReference type="PANTHER" id="PTHR11070">
    <property type="entry name" value="UVRD / RECB / PCRA DNA HELICASE FAMILY MEMBER"/>
    <property type="match status" value="1"/>
</dbReference>
<reference evidence="12 13" key="1">
    <citation type="submission" date="2020-01" db="EMBL/GenBank/DDBJ databases">
        <authorList>
            <person name="Kim M.K."/>
        </authorList>
    </citation>
    <scope>NUCLEOTIDE SEQUENCE [LARGE SCALE GENOMIC DNA]</scope>
    <source>
        <strain evidence="12 13">BT213</strain>
    </source>
</reference>
<sequence>MFSNIAIYFSYKLANAGKATAKSVSLTLAILQTSMASVFKIYSSSAGSGKTYALTKEYLKLALHSPNPDYYRSILAITFTNDAAAEMKERILGALRGFNDVILAEKAKQKSENLLEEITKELQVDYPDPSLDKEEVRRRAGLVFRQVLYNYADFSVSTIDSFVNKIVQAFARELNIPHNFEVDLDSNTLLNTAVSLLLDKVKNEKGDLLTETLEQFILEKASEGRSWSKLTEELADFARNLLNEQVYEAITDLQQLTLEDFRDVQRELRETRKQIEEAIVEPASQAVTLIEQANLDAADLSYGKNGIYGYFYRWLKTIDLNYSNSNARKTVENDSWYSASAKKNSFTVNQIDSIKGQLSEYYLELEERKEKYAGIYTLLNAIVPHLYKLSVLNELEKCLQEIKRDKNTVHISEFNKRIVDIVLKEPVPFIYERLGEKYNHILIDEFQDTSVLQWNNLLPLVENALASGHFSMVVGDAKQAIYRWRGGEMEQILHLYKMDTAKLYEKRRHSQLIKERYETLNNEVLQPANLKKNYRSRAEIINFNNDIFTFASKVHSGFGMFTSIYDEDFTQEIPDPNNTGGHIQVLFTYEGDSNTKYNLDTCSRTNELYPKYTHEQEISYDESMLNLVQHLVENALNEGYQLRDMAILCRTNQNSKRIANFLKELRYDIISQDSLSLQFAEVVNLVIALFRVFNRPNDALAKSEALYLIHLVALEKVPDVKVTQQIAEIANNADAAVFYSYIRELGFALDEKNTGNLSIYELTERLIRIFNLLGHNNECEYIFRFLDLVLEYSLKYSNNLNNFLAYWDVQKEKLSINTPKNRNAITITSIHKSKGLAYPVVIIPYADWSTEPKRGSLLWSQLPEEVTYTGKLRSVAVNVGSKLESTVLGEQYKTEIEKTFIENLNMLYVALTRPIDRLYLIGNAKDLLVEEKMPKLDSQVKNVSPLLYQYLKEKELWEPGKFCYQLAKGKAATATNYSSEEDTFELKHLVTTDWEQRLKIKQHANNVFDFATQQRQRQVNRKLHYALSRITFAPEVNQVLRQMGYEGIISERDKPELHRLLTEVVQHPKIAPYFSDRVAIEQEKEVLDARAYLYKPDRIVFDGEAVTIIEFKTPPPEPEHRNRLDHYAVRFRQLGYKNVRCVLYYFETQEVQEWQYGDKPAAQLGLAF</sequence>
<dbReference type="GO" id="GO:0000725">
    <property type="term" value="P:recombinational repair"/>
    <property type="evidence" value="ECO:0007669"/>
    <property type="project" value="TreeGrafter"/>
</dbReference>
<keyword evidence="5" id="KW-0413">Isomerase</keyword>
<feature type="domain" description="UvrD-like helicase ATP-binding" evidence="10">
    <location>
        <begin position="23"/>
        <end position="537"/>
    </location>
</feature>
<evidence type="ECO:0000259" key="11">
    <source>
        <dbReference type="PROSITE" id="PS51217"/>
    </source>
</evidence>
<dbReference type="InterPro" id="IPR027417">
    <property type="entry name" value="P-loop_NTPase"/>
</dbReference>
<dbReference type="PANTHER" id="PTHR11070:SF67">
    <property type="entry name" value="DNA 3'-5' HELICASE"/>
    <property type="match status" value="1"/>
</dbReference>
<keyword evidence="1 9" id="KW-0547">Nucleotide-binding</keyword>
<keyword evidence="4 9" id="KW-0067">ATP-binding</keyword>
<dbReference type="GO" id="GO:0005829">
    <property type="term" value="C:cytosol"/>
    <property type="evidence" value="ECO:0007669"/>
    <property type="project" value="TreeGrafter"/>
</dbReference>
<evidence type="ECO:0000256" key="5">
    <source>
        <dbReference type="ARBA" id="ARBA00023235"/>
    </source>
</evidence>
<protein>
    <recommendedName>
        <fullName evidence="7">DNA 3'-5' helicase</fullName>
        <ecNumber evidence="7">5.6.2.4</ecNumber>
    </recommendedName>
</protein>
<evidence type="ECO:0000256" key="2">
    <source>
        <dbReference type="ARBA" id="ARBA00022801"/>
    </source>
</evidence>
<evidence type="ECO:0000256" key="9">
    <source>
        <dbReference type="PROSITE-ProRule" id="PRU00560"/>
    </source>
</evidence>
<keyword evidence="13" id="KW-1185">Reference proteome</keyword>
<dbReference type="EMBL" id="JAAEAA010000012">
    <property type="protein sequence ID" value="NDK56375.1"/>
    <property type="molecule type" value="Genomic_DNA"/>
</dbReference>
<comment type="catalytic activity">
    <reaction evidence="8">
        <text>ATP + H2O = ADP + phosphate + H(+)</text>
        <dbReference type="Rhea" id="RHEA:13065"/>
        <dbReference type="ChEBI" id="CHEBI:15377"/>
        <dbReference type="ChEBI" id="CHEBI:15378"/>
        <dbReference type="ChEBI" id="CHEBI:30616"/>
        <dbReference type="ChEBI" id="CHEBI:43474"/>
        <dbReference type="ChEBI" id="CHEBI:456216"/>
        <dbReference type="EC" id="5.6.2.4"/>
    </reaction>
</comment>
<dbReference type="InterPro" id="IPR000212">
    <property type="entry name" value="DNA_helicase_UvrD/REP"/>
</dbReference>
<accession>A0A6B2GZS7</accession>
<dbReference type="InterPro" id="IPR014017">
    <property type="entry name" value="DNA_helicase_UvrD-like_C"/>
</dbReference>
<dbReference type="InterPro" id="IPR014016">
    <property type="entry name" value="UvrD-like_ATP-bd"/>
</dbReference>
<evidence type="ECO:0000313" key="12">
    <source>
        <dbReference type="EMBL" id="NDK56375.1"/>
    </source>
</evidence>
<evidence type="ECO:0000256" key="7">
    <source>
        <dbReference type="ARBA" id="ARBA00034808"/>
    </source>
</evidence>
<dbReference type="PROSITE" id="PS51217">
    <property type="entry name" value="UVRD_HELICASE_CTER"/>
    <property type="match status" value="1"/>
</dbReference>
<dbReference type="Proteomes" id="UP000478546">
    <property type="component" value="Unassembled WGS sequence"/>
</dbReference>
<dbReference type="GO" id="GO:0005524">
    <property type="term" value="F:ATP binding"/>
    <property type="evidence" value="ECO:0007669"/>
    <property type="project" value="UniProtKB-UniRule"/>
</dbReference>
<dbReference type="EC" id="5.6.2.4" evidence="7"/>